<evidence type="ECO:0000256" key="13">
    <source>
        <dbReference type="PIRSR" id="PIRSR602403-1"/>
    </source>
</evidence>
<gene>
    <name evidence="15" type="primary">CYP8B1</name>
    <name evidence="15" type="ORF">N1851_013550</name>
</gene>
<evidence type="ECO:0000256" key="9">
    <source>
        <dbReference type="ARBA" id="ARBA00022989"/>
    </source>
</evidence>
<evidence type="ECO:0000256" key="4">
    <source>
        <dbReference type="ARBA" id="ARBA00022516"/>
    </source>
</evidence>
<evidence type="ECO:0000313" key="16">
    <source>
        <dbReference type="Proteomes" id="UP001174136"/>
    </source>
</evidence>
<dbReference type="InterPro" id="IPR036396">
    <property type="entry name" value="Cyt_P450_sf"/>
</dbReference>
<dbReference type="PRINTS" id="PR00465">
    <property type="entry name" value="EP450IV"/>
</dbReference>
<keyword evidence="9 14" id="KW-1133">Transmembrane helix</keyword>
<keyword evidence="7 13" id="KW-0479">Metal-binding</keyword>
<evidence type="ECO:0000256" key="2">
    <source>
        <dbReference type="ARBA" id="ARBA00004389"/>
    </source>
</evidence>
<evidence type="ECO:0000256" key="3">
    <source>
        <dbReference type="ARBA" id="ARBA00010617"/>
    </source>
</evidence>
<evidence type="ECO:0000256" key="10">
    <source>
        <dbReference type="ARBA" id="ARBA00023004"/>
    </source>
</evidence>
<keyword evidence="8" id="KW-0256">Endoplasmic reticulum</keyword>
<keyword evidence="16" id="KW-1185">Reference proteome</keyword>
<dbReference type="InterPro" id="IPR002403">
    <property type="entry name" value="Cyt_P450_E_grp-IV"/>
</dbReference>
<organism evidence="15 16">
    <name type="scientific">Merluccius polli</name>
    <name type="common">Benguela hake</name>
    <name type="synonym">Merluccius cadenati</name>
    <dbReference type="NCBI Taxonomy" id="89951"/>
    <lineage>
        <taxon>Eukaryota</taxon>
        <taxon>Metazoa</taxon>
        <taxon>Chordata</taxon>
        <taxon>Craniata</taxon>
        <taxon>Vertebrata</taxon>
        <taxon>Euteleostomi</taxon>
        <taxon>Actinopterygii</taxon>
        <taxon>Neopterygii</taxon>
        <taxon>Teleostei</taxon>
        <taxon>Neoteleostei</taxon>
        <taxon>Acanthomorphata</taxon>
        <taxon>Zeiogadaria</taxon>
        <taxon>Gadariae</taxon>
        <taxon>Gadiformes</taxon>
        <taxon>Gadoidei</taxon>
        <taxon>Merlucciidae</taxon>
        <taxon>Merluccius</taxon>
    </lineage>
</organism>
<keyword evidence="10 13" id="KW-0408">Iron</keyword>
<comment type="similarity">
    <text evidence="3">Belongs to the cytochrome P450 family.</text>
</comment>
<dbReference type="InterPro" id="IPR001128">
    <property type="entry name" value="Cyt_P450"/>
</dbReference>
<comment type="subcellular location">
    <subcellularLocation>
        <location evidence="2">Endoplasmic reticulum membrane</location>
        <topology evidence="2">Single-pass membrane protein</topology>
    </subcellularLocation>
</comment>
<evidence type="ECO:0000256" key="14">
    <source>
        <dbReference type="SAM" id="Phobius"/>
    </source>
</evidence>
<evidence type="ECO:0000256" key="6">
    <source>
        <dbReference type="ARBA" id="ARBA00022692"/>
    </source>
</evidence>
<dbReference type="GO" id="GO:0005789">
    <property type="term" value="C:endoplasmic reticulum membrane"/>
    <property type="evidence" value="ECO:0007669"/>
    <property type="project" value="UniProtKB-SubCell"/>
</dbReference>
<keyword evidence="11" id="KW-0443">Lipid metabolism</keyword>
<dbReference type="FunFam" id="1.10.630.10:FF:000025">
    <property type="entry name" value="Prostaglandin I2 (prostacyclin) synthase"/>
    <property type="match status" value="2"/>
</dbReference>
<keyword evidence="5 13" id="KW-0349">Heme</keyword>
<dbReference type="Gene3D" id="1.10.630.10">
    <property type="entry name" value="Cytochrome P450"/>
    <property type="match status" value="2"/>
</dbReference>
<accession>A0AA47P1M9</accession>
<evidence type="ECO:0000256" key="11">
    <source>
        <dbReference type="ARBA" id="ARBA00023098"/>
    </source>
</evidence>
<dbReference type="GO" id="GO:0006629">
    <property type="term" value="P:lipid metabolic process"/>
    <property type="evidence" value="ECO:0007669"/>
    <property type="project" value="UniProtKB-KW"/>
</dbReference>
<comment type="caution">
    <text evidence="15">The sequence shown here is derived from an EMBL/GenBank/DDBJ whole genome shotgun (WGS) entry which is preliminary data.</text>
</comment>
<proteinExistence type="inferred from homology"/>
<reference evidence="15" key="1">
    <citation type="journal article" date="2023" name="Front. Mar. Sci.">
        <title>A new Merluccius polli reference genome to investigate the effects of global change in West African waters.</title>
        <authorList>
            <person name="Mateo J.L."/>
            <person name="Blanco-Fernandez C."/>
            <person name="Garcia-Vazquez E."/>
            <person name="Machado-Schiaffino G."/>
        </authorList>
    </citation>
    <scope>NUCLEOTIDE SEQUENCE</scope>
    <source>
        <strain evidence="15">C29</strain>
        <tissue evidence="15">Fin</tissue>
    </source>
</reference>
<dbReference type="PANTHER" id="PTHR24306">
    <property type="match status" value="1"/>
</dbReference>
<feature type="binding site" description="axial binding residue" evidence="13">
    <location>
        <position position="922"/>
    </location>
    <ligand>
        <name>heme</name>
        <dbReference type="ChEBI" id="CHEBI:30413"/>
    </ligand>
    <ligandPart>
        <name>Fe</name>
        <dbReference type="ChEBI" id="CHEBI:18248"/>
    </ligandPart>
</feature>
<dbReference type="GO" id="GO:0008397">
    <property type="term" value="F:sterol 12-alpha-hydroxylase activity"/>
    <property type="evidence" value="ECO:0007669"/>
    <property type="project" value="TreeGrafter"/>
</dbReference>
<evidence type="ECO:0000256" key="8">
    <source>
        <dbReference type="ARBA" id="ARBA00022824"/>
    </source>
</evidence>
<feature type="transmembrane region" description="Helical" evidence="14">
    <location>
        <begin position="757"/>
        <end position="778"/>
    </location>
</feature>
<comment type="cofactor">
    <cofactor evidence="1 13">
        <name>heme</name>
        <dbReference type="ChEBI" id="CHEBI:30413"/>
    </cofactor>
</comment>
<evidence type="ECO:0000313" key="15">
    <source>
        <dbReference type="EMBL" id="KAK0147106.1"/>
    </source>
</evidence>
<dbReference type="PANTHER" id="PTHR24306:SF0">
    <property type="entry name" value="7-ALPHA-HYDROXYCHOLEST-4-EN-3-ONE 12-ALPHA-HYDROXYLASE"/>
    <property type="match status" value="1"/>
</dbReference>
<dbReference type="EMBL" id="JAOPHQ010002358">
    <property type="protein sequence ID" value="KAK0147106.1"/>
    <property type="molecule type" value="Genomic_DNA"/>
</dbReference>
<evidence type="ECO:0000256" key="1">
    <source>
        <dbReference type="ARBA" id="ARBA00001971"/>
    </source>
</evidence>
<name>A0AA47P1M9_MERPO</name>
<dbReference type="Proteomes" id="UP001174136">
    <property type="component" value="Unassembled WGS sequence"/>
</dbReference>
<evidence type="ECO:0000256" key="12">
    <source>
        <dbReference type="ARBA" id="ARBA00023136"/>
    </source>
</evidence>
<sequence length="981" mass="113338">MGLLVPILLAVLASLFGGLYLLGAFRKQRPGEPPLDKGPIPWLGHVLEFRRDTAKFLERMKQKHGDIFTIQLGGYYFTFLMDPASFGAVVKEARTKLDFNVFARQLVIRVFGYHPMKDESKFFHDSNIRHLMGDGLMLLTEGMMKNLQNLMLHNVGKGGGQKAWIEDGLFMYSYNIVFRAGYLSLYGNVSSRDSGSTEKSSEMDRAQSDELFTEFRKFDQYFPKLAYNVLSPRERIEVKKLQRLFWKSLSVQVFNSKDNPSGWVHEMQQNREERGLQEFMQDRHMFLILWASQGNTGPAAFWLLLYLMKHQEAMAAVKGEVDRVLKESGQEVRHGGPLVDLTRDMLQKTPILDSALEETLRLTAAPVLTRAVMENMNIKMADGRAYQIRQGDRVSLFPYTAIQIDSEIHPDPLSFKYDRFLNPDGSKKTDFYKGGKKLKYYTMPWGAGVSMCPGRFFATNELKQFVFLMILYFDFELKNPNEEIPDIDVKRWGAFRKQRPGEPPLDKGPIPWLGHVLEFRRDTAKFLERMKQKHGDIFTIQLGGYYFTFLMDPASFGAVVKEARTKLDFNVFARQLVIRVFGYKPFEDESKIFHDSNIRHLMGDGLILLTESMTTNLQNLMLHTVGKGGGQKAWIEDGLFMYSYNIVFRAGYLSLFGNVSSRDSGSTEKSSEMDRVQSDELFTEFRKFDQYFPKLAYNVLSPRERIEVKKLLRLFWKTLSVQVVKSKDNPSGWVHELQRTREEVGLQEFMQDRHMFIILWVSQGNTGPAAFWLLLYLMKHQEAMAAVRGEVDRVLKESGQEVRHGGPLVNLTRDMLQKTPILDSAVEETLRLTAAPVLTRAVMENMNLKMADGRAYQIRQGDRVSLFPYTAIHIDSEIHPDPLSFKYDRFLNPDGSKKTDFYKGGKKLKYYTMPWGAGVSMCPGRFFATNELKQFVFLMILYFDFELKNPNEEIPDIDVKRWGFGTVQPTRDICFRYRLRF</sequence>
<dbReference type="Pfam" id="PF00067">
    <property type="entry name" value="p450"/>
    <property type="match status" value="2"/>
</dbReference>
<evidence type="ECO:0000256" key="7">
    <source>
        <dbReference type="ARBA" id="ARBA00022723"/>
    </source>
</evidence>
<keyword evidence="6 14" id="KW-0812">Transmembrane</keyword>
<protein>
    <submittedName>
        <fullName evidence="15">7-alpha-hydroxycholest-4-en-3-one 12-alpha-hydroxylase</fullName>
    </submittedName>
</protein>
<keyword evidence="12 14" id="KW-0472">Membrane</keyword>
<dbReference type="CDD" id="cd20633">
    <property type="entry name" value="Cyp8B1"/>
    <property type="match status" value="1"/>
</dbReference>
<evidence type="ECO:0000256" key="5">
    <source>
        <dbReference type="ARBA" id="ARBA00022617"/>
    </source>
</evidence>
<dbReference type="AlphaFoldDB" id="A0AA47P1M9"/>
<dbReference type="GO" id="GO:0005506">
    <property type="term" value="F:iron ion binding"/>
    <property type="evidence" value="ECO:0007669"/>
    <property type="project" value="InterPro"/>
</dbReference>
<keyword evidence="4" id="KW-0444">Lipid biosynthesis</keyword>
<dbReference type="GO" id="GO:0020037">
    <property type="term" value="F:heme binding"/>
    <property type="evidence" value="ECO:0007669"/>
    <property type="project" value="InterPro"/>
</dbReference>
<dbReference type="SUPFAM" id="SSF48264">
    <property type="entry name" value="Cytochrome P450"/>
    <property type="match status" value="2"/>
</dbReference>